<keyword evidence="1" id="KW-1133">Transmembrane helix</keyword>
<keyword evidence="3" id="KW-1185">Reference proteome</keyword>
<evidence type="ECO:0000256" key="1">
    <source>
        <dbReference type="SAM" id="Phobius"/>
    </source>
</evidence>
<dbReference type="AlphaFoldDB" id="A0A926E2B1"/>
<protein>
    <submittedName>
        <fullName evidence="2">Uncharacterized protein</fullName>
    </submittedName>
</protein>
<dbReference type="RefSeq" id="WP_249294653.1">
    <property type="nucleotide sequence ID" value="NZ_JACRSV010000001.1"/>
</dbReference>
<reference evidence="2" key="1">
    <citation type="submission" date="2020-08" db="EMBL/GenBank/DDBJ databases">
        <title>Genome public.</title>
        <authorList>
            <person name="Liu C."/>
            <person name="Sun Q."/>
        </authorList>
    </citation>
    <scope>NUCLEOTIDE SEQUENCE</scope>
    <source>
        <strain evidence="2">NSJ-33</strain>
    </source>
</reference>
<dbReference type="EMBL" id="JACRSV010000001">
    <property type="protein sequence ID" value="MBC8559722.1"/>
    <property type="molecule type" value="Genomic_DNA"/>
</dbReference>
<comment type="caution">
    <text evidence="2">The sequence shown here is derived from an EMBL/GenBank/DDBJ whole genome shotgun (WGS) entry which is preliminary data.</text>
</comment>
<sequence length="59" mass="6604">MNIRHSGPTRRQVRAITYLIAALLIGGIFLWQTISLMGAVKRTYSYLCSAMDVVFAQEA</sequence>
<dbReference type="Proteomes" id="UP000610760">
    <property type="component" value="Unassembled WGS sequence"/>
</dbReference>
<proteinExistence type="predicted"/>
<gene>
    <name evidence="2" type="ORF">H8710_06490</name>
</gene>
<keyword evidence="1" id="KW-0812">Transmembrane</keyword>
<organism evidence="2 3">
    <name type="scientific">Fumia xinanensis</name>
    <dbReference type="NCBI Taxonomy" id="2763659"/>
    <lineage>
        <taxon>Bacteria</taxon>
        <taxon>Bacillati</taxon>
        <taxon>Bacillota</taxon>
        <taxon>Clostridia</taxon>
        <taxon>Eubacteriales</taxon>
        <taxon>Oscillospiraceae</taxon>
        <taxon>Fumia</taxon>
    </lineage>
</organism>
<feature type="transmembrane region" description="Helical" evidence="1">
    <location>
        <begin position="12"/>
        <end position="34"/>
    </location>
</feature>
<keyword evidence="1" id="KW-0472">Membrane</keyword>
<evidence type="ECO:0000313" key="3">
    <source>
        <dbReference type="Proteomes" id="UP000610760"/>
    </source>
</evidence>
<accession>A0A926E2B1</accession>
<name>A0A926E2B1_9FIRM</name>
<evidence type="ECO:0000313" key="2">
    <source>
        <dbReference type="EMBL" id="MBC8559722.1"/>
    </source>
</evidence>